<proteinExistence type="predicted"/>
<gene>
    <name evidence="1" type="ORF">FYJ59_03250</name>
</gene>
<dbReference type="Proteomes" id="UP000476055">
    <property type="component" value="Unassembled WGS sequence"/>
</dbReference>
<evidence type="ECO:0000313" key="2">
    <source>
        <dbReference type="Proteomes" id="UP000476055"/>
    </source>
</evidence>
<dbReference type="RefSeq" id="WP_154495238.1">
    <property type="nucleotide sequence ID" value="NZ_VUMU01000002.1"/>
</dbReference>
<accession>A0A6L5YG89</accession>
<organism evidence="1 2">
    <name type="scientific">Waltera intestinalis</name>
    <dbReference type="NCBI Taxonomy" id="2606635"/>
    <lineage>
        <taxon>Bacteria</taxon>
        <taxon>Bacillati</taxon>
        <taxon>Bacillota</taxon>
        <taxon>Clostridia</taxon>
        <taxon>Lachnospirales</taxon>
        <taxon>Lachnospiraceae</taxon>
        <taxon>Waltera</taxon>
    </lineage>
</organism>
<name>A0A6L5YG89_9FIRM</name>
<sequence length="68" mass="7969">MAEKVKWLDKYCNVCGEQLNSWDARLSKTLAYKIPVCEKCIAKEYDMDVNALRDRMEDFFGMRPCQGI</sequence>
<comment type="caution">
    <text evidence="1">The sequence shown here is derived from an EMBL/GenBank/DDBJ whole genome shotgun (WGS) entry which is preliminary data.</text>
</comment>
<dbReference type="EMBL" id="VUMU01000002">
    <property type="protein sequence ID" value="MST57271.1"/>
    <property type="molecule type" value="Genomic_DNA"/>
</dbReference>
<protein>
    <submittedName>
        <fullName evidence="1">Uncharacterized protein</fullName>
    </submittedName>
</protein>
<dbReference type="AlphaFoldDB" id="A0A6L5YG89"/>
<evidence type="ECO:0000313" key="1">
    <source>
        <dbReference type="EMBL" id="MST57271.1"/>
    </source>
</evidence>
<reference evidence="1 2" key="1">
    <citation type="submission" date="2019-08" db="EMBL/GenBank/DDBJ databases">
        <title>In-depth cultivation of the pig gut microbiome towards novel bacterial diversity and tailored functional studies.</title>
        <authorList>
            <person name="Wylensek D."/>
            <person name="Hitch T.C.A."/>
            <person name="Clavel T."/>
        </authorList>
    </citation>
    <scope>NUCLEOTIDE SEQUENCE [LARGE SCALE GENOMIC DNA]</scope>
    <source>
        <strain evidence="1 2">WCA3-601-WT-6H</strain>
    </source>
</reference>
<keyword evidence="2" id="KW-1185">Reference proteome</keyword>